<evidence type="ECO:0000256" key="3">
    <source>
        <dbReference type="ARBA" id="ARBA00022679"/>
    </source>
</evidence>
<dbReference type="Proteomes" id="UP000219573">
    <property type="component" value="Unassembled WGS sequence"/>
</dbReference>
<evidence type="ECO:0000256" key="1">
    <source>
        <dbReference type="ARBA" id="ARBA00008642"/>
    </source>
</evidence>
<dbReference type="PANTHER" id="PTHR43091:SF1">
    <property type="entry name" value="BETA-KETOACYL-[ACYL-CARRIER-PROTEIN] SYNTHASE III, CHLOROPLASTIC"/>
    <property type="match status" value="1"/>
</dbReference>
<accession>A0A285HJN8</accession>
<name>A0A285HJN8_9FIRM</name>
<organism evidence="8 9">
    <name type="scientific">Orenia metallireducens</name>
    <dbReference type="NCBI Taxonomy" id="1413210"/>
    <lineage>
        <taxon>Bacteria</taxon>
        <taxon>Bacillati</taxon>
        <taxon>Bacillota</taxon>
        <taxon>Clostridia</taxon>
        <taxon>Halanaerobiales</taxon>
        <taxon>Halobacteroidaceae</taxon>
        <taxon>Orenia</taxon>
    </lineage>
</organism>
<gene>
    <name evidence="8" type="ORF">SAMN06265827_1193</name>
</gene>
<dbReference type="InterPro" id="IPR013747">
    <property type="entry name" value="ACP_syn_III_C"/>
</dbReference>
<keyword evidence="3" id="KW-0808">Transferase</keyword>
<comment type="similarity">
    <text evidence="1">Belongs to the thiolase-like superfamily. FabH family.</text>
</comment>
<dbReference type="InterPro" id="IPR016039">
    <property type="entry name" value="Thiolase-like"/>
</dbReference>
<evidence type="ECO:0000256" key="6">
    <source>
        <dbReference type="ARBA" id="ARBA00023160"/>
    </source>
</evidence>
<evidence type="ECO:0000256" key="2">
    <source>
        <dbReference type="ARBA" id="ARBA00022516"/>
    </source>
</evidence>
<sequence length="112" mass="12307">MEGNLVFKFSVRILGEAVIEALKKAGLTRDDIDYLIPHQANIRIIDAAAKRLKLNREQIYVNLDQYGNTSAASIPLALDEAVKQAKVKRGDIVVLVGFGAGLTWGTTVIEWV</sequence>
<feature type="domain" description="Beta-ketoacyl-[acyl-carrier-protein] synthase III C-terminal" evidence="7">
    <location>
        <begin position="22"/>
        <end position="111"/>
    </location>
</feature>
<dbReference type="AlphaFoldDB" id="A0A285HJN8"/>
<dbReference type="Gene3D" id="3.40.47.10">
    <property type="match status" value="1"/>
</dbReference>
<evidence type="ECO:0000256" key="4">
    <source>
        <dbReference type="ARBA" id="ARBA00022832"/>
    </source>
</evidence>
<protein>
    <submittedName>
        <fullName evidence="8">3-oxoacyl-(Acyl-carrier-protein) synthase III</fullName>
    </submittedName>
</protein>
<evidence type="ECO:0000313" key="9">
    <source>
        <dbReference type="Proteomes" id="UP000219573"/>
    </source>
</evidence>
<keyword evidence="2" id="KW-0444">Lipid biosynthesis</keyword>
<proteinExistence type="inferred from homology"/>
<keyword evidence="4" id="KW-0276">Fatty acid metabolism</keyword>
<reference evidence="9" key="1">
    <citation type="submission" date="2017-09" db="EMBL/GenBank/DDBJ databases">
        <authorList>
            <person name="Varghese N."/>
            <person name="Submissions S."/>
        </authorList>
    </citation>
    <scope>NUCLEOTIDE SEQUENCE [LARGE SCALE GENOMIC DNA]</scope>
    <source>
        <strain evidence="9">MSL47</strain>
    </source>
</reference>
<dbReference type="SUPFAM" id="SSF53901">
    <property type="entry name" value="Thiolase-like"/>
    <property type="match status" value="1"/>
</dbReference>
<dbReference type="EMBL" id="OBDZ01000019">
    <property type="protein sequence ID" value="SNY34901.1"/>
    <property type="molecule type" value="Genomic_DNA"/>
</dbReference>
<dbReference type="GO" id="GO:0006633">
    <property type="term" value="P:fatty acid biosynthetic process"/>
    <property type="evidence" value="ECO:0007669"/>
    <property type="project" value="UniProtKB-KW"/>
</dbReference>
<keyword evidence="5" id="KW-0443">Lipid metabolism</keyword>
<keyword evidence="9" id="KW-1185">Reference proteome</keyword>
<evidence type="ECO:0000313" key="8">
    <source>
        <dbReference type="EMBL" id="SNY34901.1"/>
    </source>
</evidence>
<dbReference type="PANTHER" id="PTHR43091">
    <property type="entry name" value="3-OXOACYL-[ACYL-CARRIER-PROTEIN] SYNTHASE"/>
    <property type="match status" value="1"/>
</dbReference>
<evidence type="ECO:0000256" key="5">
    <source>
        <dbReference type="ARBA" id="ARBA00023098"/>
    </source>
</evidence>
<evidence type="ECO:0000259" key="7">
    <source>
        <dbReference type="Pfam" id="PF08541"/>
    </source>
</evidence>
<dbReference type="GO" id="GO:0016746">
    <property type="term" value="F:acyltransferase activity"/>
    <property type="evidence" value="ECO:0007669"/>
    <property type="project" value="InterPro"/>
</dbReference>
<dbReference type="Pfam" id="PF08541">
    <property type="entry name" value="ACP_syn_III_C"/>
    <property type="match status" value="1"/>
</dbReference>
<keyword evidence="6" id="KW-0275">Fatty acid biosynthesis</keyword>